<dbReference type="PROSITE" id="PS51390">
    <property type="entry name" value="WAP"/>
    <property type="match status" value="1"/>
</dbReference>
<name>A0ABM0SG38_GALVR</name>
<evidence type="ECO:0000313" key="5">
    <source>
        <dbReference type="RefSeq" id="XP_008591829.1"/>
    </source>
</evidence>
<evidence type="ECO:0000256" key="1">
    <source>
        <dbReference type="ARBA" id="ARBA00023157"/>
    </source>
</evidence>
<sequence>MGLSGLLPILLSLILLEDVQESGLVKGFFLRTCPKIRVKCEIKERNQCMKHRHCPEKMKCCLFSCGKKCLDLRKDTCSMPKEVGACMAYIPRWWYD</sequence>
<feature type="signal peptide" evidence="2">
    <location>
        <begin position="1"/>
        <end position="21"/>
    </location>
</feature>
<feature type="domain" description="WAP" evidence="3">
    <location>
        <begin position="26"/>
        <end position="73"/>
    </location>
</feature>
<dbReference type="PANTHER" id="PTHR46751:SF1">
    <property type="entry name" value="WAP FOUR-DISULFIDE CORE DOMAIN PROTEIN 6A"/>
    <property type="match status" value="1"/>
</dbReference>
<dbReference type="Gene3D" id="4.10.75.10">
    <property type="entry name" value="Elafin-like"/>
    <property type="match status" value="1"/>
</dbReference>
<dbReference type="InterPro" id="IPR036645">
    <property type="entry name" value="Elafin-like_sf"/>
</dbReference>
<dbReference type="GeneID" id="103609258"/>
<feature type="non-terminal residue" evidence="5">
    <location>
        <position position="96"/>
    </location>
</feature>
<keyword evidence="1" id="KW-1015">Disulfide bond</keyword>
<dbReference type="SUPFAM" id="SSF57362">
    <property type="entry name" value="BPTI-like"/>
    <property type="match status" value="1"/>
</dbReference>
<keyword evidence="2" id="KW-0732">Signal</keyword>
<organism evidence="4 5">
    <name type="scientific">Galeopterus variegatus</name>
    <name type="common">Malayan flying lemur</name>
    <name type="synonym">Cynocephalus variegatus</name>
    <dbReference type="NCBI Taxonomy" id="482537"/>
    <lineage>
        <taxon>Eukaryota</taxon>
        <taxon>Metazoa</taxon>
        <taxon>Chordata</taxon>
        <taxon>Craniata</taxon>
        <taxon>Vertebrata</taxon>
        <taxon>Euteleostomi</taxon>
        <taxon>Mammalia</taxon>
        <taxon>Eutheria</taxon>
        <taxon>Euarchontoglires</taxon>
        <taxon>Dermoptera</taxon>
        <taxon>Cynocephalidae</taxon>
        <taxon>Galeopterus</taxon>
    </lineage>
</organism>
<evidence type="ECO:0000259" key="3">
    <source>
        <dbReference type="PROSITE" id="PS51390"/>
    </source>
</evidence>
<evidence type="ECO:0000313" key="4">
    <source>
        <dbReference type="Proteomes" id="UP000694923"/>
    </source>
</evidence>
<keyword evidence="4" id="KW-1185">Reference proteome</keyword>
<dbReference type="InterPro" id="IPR036880">
    <property type="entry name" value="Kunitz_BPTI_sf"/>
</dbReference>
<evidence type="ECO:0000256" key="2">
    <source>
        <dbReference type="SAM" id="SignalP"/>
    </source>
</evidence>
<dbReference type="InterPro" id="IPR051388">
    <property type="entry name" value="Serpin_venom_toxin"/>
</dbReference>
<accession>A0ABM0SG38</accession>
<dbReference type="Proteomes" id="UP000694923">
    <property type="component" value="Unplaced"/>
</dbReference>
<protein>
    <submittedName>
        <fullName evidence="5">WAP four-disulfide core domain protein 6A-like</fullName>
    </submittedName>
</protein>
<dbReference type="Pfam" id="PF00095">
    <property type="entry name" value="WAP"/>
    <property type="match status" value="1"/>
</dbReference>
<gene>
    <name evidence="5" type="primary">LOC103609258</name>
</gene>
<dbReference type="PANTHER" id="PTHR46751">
    <property type="entry name" value="EPPIN"/>
    <property type="match status" value="1"/>
</dbReference>
<feature type="chain" id="PRO_5045782432" evidence="2">
    <location>
        <begin position="22"/>
        <end position="96"/>
    </location>
</feature>
<dbReference type="RefSeq" id="XP_008591829.1">
    <property type="nucleotide sequence ID" value="XM_008593607.1"/>
</dbReference>
<reference evidence="5" key="1">
    <citation type="submission" date="2025-08" db="UniProtKB">
        <authorList>
            <consortium name="RefSeq"/>
        </authorList>
    </citation>
    <scope>IDENTIFICATION</scope>
</reference>
<dbReference type="SUPFAM" id="SSF57256">
    <property type="entry name" value="Elafin-like"/>
    <property type="match status" value="1"/>
</dbReference>
<dbReference type="InterPro" id="IPR008197">
    <property type="entry name" value="WAP_dom"/>
</dbReference>
<proteinExistence type="predicted"/>